<sequence length="433" mass="44863">MAKRALLVGCNYPGSDAALKGCINDVKSMESLLTTVFKFNPQDIVIMIDTDPSKPKPTGVNIKNELTRLVGLTKPGDTMVFHFSGHGTQLPSDNPKELDGKDEAIVPCDMNVILDDDLRNIFSKLPVDAHFAMVADCCHSGTMLDHTEVQITGNKDGSPDLPAGLALPAALGSIFGLKELPAGGITVDGQDFKNRSLPVDTLSKLLSSLLGTNVQPGNLRESLTRGFGPDASIKAKAYIGYLTQIHKEMKAEGKQPGCDIKTLMDVVKRLFKKASHKPSGVPQGAGTAPGAGAYGNAPVGGAAGGGGAGGMGGISLQSILAGIIPAGVAAKPGSKPPPDAQLNPDVGVLISGCRDRETSADACPTGDPAQAYGALTNALTTVVNQHYKASPGQPITYMQVVAGVRELLGKSGFKQNPCLECSQGNAMRPFIGA</sequence>
<reference evidence="3 4" key="1">
    <citation type="journal article" date="2024" name="Nat. Commun.">
        <title>Phylogenomics reveals the evolutionary origins of lichenization in chlorophyte algae.</title>
        <authorList>
            <person name="Puginier C."/>
            <person name="Libourel C."/>
            <person name="Otte J."/>
            <person name="Skaloud P."/>
            <person name="Haon M."/>
            <person name="Grisel S."/>
            <person name="Petersen M."/>
            <person name="Berrin J.G."/>
            <person name="Delaux P.M."/>
            <person name="Dal Grande F."/>
            <person name="Keller J."/>
        </authorList>
    </citation>
    <scope>NUCLEOTIDE SEQUENCE [LARGE SCALE GENOMIC DNA]</scope>
    <source>
        <strain evidence="3 4">SAG 2043</strain>
    </source>
</reference>
<dbReference type="Gene3D" id="3.40.50.12660">
    <property type="match status" value="2"/>
</dbReference>
<dbReference type="EMBL" id="JALJOR010000016">
    <property type="protein sequence ID" value="KAK9805150.1"/>
    <property type="molecule type" value="Genomic_DNA"/>
</dbReference>
<evidence type="ECO:0000313" key="3">
    <source>
        <dbReference type="EMBL" id="KAK9805150.1"/>
    </source>
</evidence>
<dbReference type="GO" id="GO:0005737">
    <property type="term" value="C:cytoplasm"/>
    <property type="evidence" value="ECO:0007669"/>
    <property type="project" value="TreeGrafter"/>
</dbReference>
<dbReference type="InterPro" id="IPR011600">
    <property type="entry name" value="Pept_C14_caspase"/>
</dbReference>
<evidence type="ECO:0000256" key="1">
    <source>
        <dbReference type="ARBA" id="ARBA00009005"/>
    </source>
</evidence>
<comment type="similarity">
    <text evidence="1">Belongs to the peptidase C14B family.</text>
</comment>
<dbReference type="GO" id="GO:0006508">
    <property type="term" value="P:proteolysis"/>
    <property type="evidence" value="ECO:0007669"/>
    <property type="project" value="InterPro"/>
</dbReference>
<gene>
    <name evidence="3" type="ORF">WJX72_002186</name>
</gene>
<comment type="caution">
    <text evidence="3">The sequence shown here is derived from an EMBL/GenBank/DDBJ whole genome shotgun (WGS) entry which is preliminary data.</text>
</comment>
<organism evidence="3 4">
    <name type="scientific">[Myrmecia] bisecta</name>
    <dbReference type="NCBI Taxonomy" id="41462"/>
    <lineage>
        <taxon>Eukaryota</taxon>
        <taxon>Viridiplantae</taxon>
        <taxon>Chlorophyta</taxon>
        <taxon>core chlorophytes</taxon>
        <taxon>Trebouxiophyceae</taxon>
        <taxon>Trebouxiales</taxon>
        <taxon>Trebouxiaceae</taxon>
        <taxon>Myrmecia</taxon>
    </lineage>
</organism>
<dbReference type="PANTHER" id="PTHR48104">
    <property type="entry name" value="METACASPASE-4"/>
    <property type="match status" value="1"/>
</dbReference>
<dbReference type="Pfam" id="PF00656">
    <property type="entry name" value="Peptidase_C14"/>
    <property type="match status" value="1"/>
</dbReference>
<feature type="domain" description="Peptidase C14 caspase" evidence="2">
    <location>
        <begin position="3"/>
        <end position="422"/>
    </location>
</feature>
<proteinExistence type="inferred from homology"/>
<name>A0AAW1P4G7_9CHLO</name>
<dbReference type="AlphaFoldDB" id="A0AAW1P4G7"/>
<evidence type="ECO:0000259" key="2">
    <source>
        <dbReference type="Pfam" id="PF00656"/>
    </source>
</evidence>
<keyword evidence="4" id="KW-1185">Reference proteome</keyword>
<protein>
    <recommendedName>
        <fullName evidence="2">Peptidase C14 caspase domain-containing protein</fullName>
    </recommendedName>
</protein>
<accession>A0AAW1P4G7</accession>
<dbReference type="PANTHER" id="PTHR48104:SF30">
    <property type="entry name" value="METACASPASE-1"/>
    <property type="match status" value="1"/>
</dbReference>
<dbReference type="GO" id="GO:0004197">
    <property type="term" value="F:cysteine-type endopeptidase activity"/>
    <property type="evidence" value="ECO:0007669"/>
    <property type="project" value="InterPro"/>
</dbReference>
<evidence type="ECO:0000313" key="4">
    <source>
        <dbReference type="Proteomes" id="UP001489004"/>
    </source>
</evidence>
<dbReference type="Proteomes" id="UP001489004">
    <property type="component" value="Unassembled WGS sequence"/>
</dbReference>
<dbReference type="InterPro" id="IPR050452">
    <property type="entry name" value="Metacaspase"/>
</dbReference>